<evidence type="ECO:0000256" key="1">
    <source>
        <dbReference type="ARBA" id="ARBA00007072"/>
    </source>
</evidence>
<dbReference type="Gene3D" id="2.60.40.10">
    <property type="entry name" value="Immunoglobulins"/>
    <property type="match status" value="1"/>
</dbReference>
<proteinExistence type="inferred from homology"/>
<dbReference type="AlphaFoldDB" id="A0A7C5LTU0"/>
<gene>
    <name evidence="3" type="ORF">ENJ42_06850</name>
</gene>
<evidence type="ECO:0000259" key="2">
    <source>
        <dbReference type="Pfam" id="PF02927"/>
    </source>
</evidence>
<comment type="caution">
    <text evidence="3">The sequence shown here is derived from an EMBL/GenBank/DDBJ whole genome shotgun (WGS) entry which is preliminary data.</text>
</comment>
<reference evidence="3" key="1">
    <citation type="journal article" date="2020" name="mSystems">
        <title>Genome- and Community-Level Interaction Insights into Carbon Utilization and Element Cycling Functions of Hydrothermarchaeota in Hydrothermal Sediment.</title>
        <authorList>
            <person name="Zhou Z."/>
            <person name="Liu Y."/>
            <person name="Xu W."/>
            <person name="Pan J."/>
            <person name="Luo Z.H."/>
            <person name="Li M."/>
        </authorList>
    </citation>
    <scope>NUCLEOTIDE SEQUENCE [LARGE SCALE GENOMIC DNA]</scope>
    <source>
        <strain evidence="3">HyVt-485</strain>
    </source>
</reference>
<name>A0A7C5LTU0_9PROT</name>
<organism evidence="3">
    <name type="scientific">Hellea balneolensis</name>
    <dbReference type="NCBI Taxonomy" id="287478"/>
    <lineage>
        <taxon>Bacteria</taxon>
        <taxon>Pseudomonadati</taxon>
        <taxon>Pseudomonadota</taxon>
        <taxon>Alphaproteobacteria</taxon>
        <taxon>Maricaulales</taxon>
        <taxon>Robiginitomaculaceae</taxon>
        <taxon>Hellea</taxon>
    </lineage>
</organism>
<accession>A0A7C5LTU0</accession>
<feature type="domain" description="Cellulase Ig-like" evidence="2">
    <location>
        <begin position="53"/>
        <end position="133"/>
    </location>
</feature>
<dbReference type="Pfam" id="PF02927">
    <property type="entry name" value="CelD_N"/>
    <property type="match status" value="1"/>
</dbReference>
<feature type="non-terminal residue" evidence="3">
    <location>
        <position position="170"/>
    </location>
</feature>
<dbReference type="InterPro" id="IPR014756">
    <property type="entry name" value="Ig_E-set"/>
</dbReference>
<dbReference type="CDD" id="cd02850">
    <property type="entry name" value="E_set_Cellulase_N"/>
    <property type="match status" value="1"/>
</dbReference>
<evidence type="ECO:0000313" key="3">
    <source>
        <dbReference type="EMBL" id="HHL43314.1"/>
    </source>
</evidence>
<protein>
    <recommendedName>
        <fullName evidence="2">Cellulase Ig-like domain-containing protein</fullName>
    </recommendedName>
</protein>
<dbReference type="GO" id="GO:0005975">
    <property type="term" value="P:carbohydrate metabolic process"/>
    <property type="evidence" value="ECO:0007669"/>
    <property type="project" value="InterPro"/>
</dbReference>
<dbReference type="InterPro" id="IPR004197">
    <property type="entry name" value="Cellulase_Ig-like"/>
</dbReference>
<dbReference type="GO" id="GO:0008810">
    <property type="term" value="F:cellulase activity"/>
    <property type="evidence" value="ECO:0007669"/>
    <property type="project" value="InterPro"/>
</dbReference>
<dbReference type="SUPFAM" id="SSF81296">
    <property type="entry name" value="E set domains"/>
    <property type="match status" value="1"/>
</dbReference>
<dbReference type="InterPro" id="IPR013783">
    <property type="entry name" value="Ig-like_fold"/>
</dbReference>
<dbReference type="EMBL" id="DRMJ01000354">
    <property type="protein sequence ID" value="HHL43314.1"/>
    <property type="molecule type" value="Genomic_DNA"/>
</dbReference>
<sequence>MNILRLLGFFGLGIFLGLGPRLPDIVYDAPEPSLEIEAPQPNKYRISEPARTGDILINQLGYMTDDPKFASIVQPLSTPISWQIKDATGHIVLSGKSRYFGQDPASGLTYHTVDFSALTIPADGYILQAAGKSSAPFSIRRNLYGRLKTDALLYFTHSLAGAPIKAEFAR</sequence>
<comment type="similarity">
    <text evidence="1">Belongs to the glycosyl hydrolase 9 (cellulase E) family.</text>
</comment>
<dbReference type="Proteomes" id="UP000885830">
    <property type="component" value="Unassembled WGS sequence"/>
</dbReference>